<protein>
    <submittedName>
        <fullName evidence="1">Uncharacterized protein</fullName>
    </submittedName>
</protein>
<proteinExistence type="predicted"/>
<evidence type="ECO:0000313" key="2">
    <source>
        <dbReference type="Proteomes" id="UP001620626"/>
    </source>
</evidence>
<name>A0ABD2L9X6_9BILA</name>
<dbReference type="Proteomes" id="UP001620626">
    <property type="component" value="Unassembled WGS sequence"/>
</dbReference>
<dbReference type="AlphaFoldDB" id="A0ABD2L9X6"/>
<comment type="caution">
    <text evidence="1">The sequence shown here is derived from an EMBL/GenBank/DDBJ whole genome shotgun (WGS) entry which is preliminary data.</text>
</comment>
<reference evidence="1 2" key="1">
    <citation type="submission" date="2024-10" db="EMBL/GenBank/DDBJ databases">
        <authorList>
            <person name="Kim D."/>
        </authorList>
    </citation>
    <scope>NUCLEOTIDE SEQUENCE [LARGE SCALE GENOMIC DNA]</scope>
    <source>
        <strain evidence="1">BH-2024</strain>
    </source>
</reference>
<gene>
    <name evidence="1" type="ORF">niasHT_012407</name>
</gene>
<keyword evidence="2" id="KW-1185">Reference proteome</keyword>
<dbReference type="EMBL" id="JBICBT010000485">
    <property type="protein sequence ID" value="KAL3112042.1"/>
    <property type="molecule type" value="Genomic_DNA"/>
</dbReference>
<accession>A0ABD2L9X6</accession>
<evidence type="ECO:0000313" key="1">
    <source>
        <dbReference type="EMBL" id="KAL3112042.1"/>
    </source>
</evidence>
<organism evidence="1 2">
    <name type="scientific">Heterodera trifolii</name>
    <dbReference type="NCBI Taxonomy" id="157864"/>
    <lineage>
        <taxon>Eukaryota</taxon>
        <taxon>Metazoa</taxon>
        <taxon>Ecdysozoa</taxon>
        <taxon>Nematoda</taxon>
        <taxon>Chromadorea</taxon>
        <taxon>Rhabditida</taxon>
        <taxon>Tylenchina</taxon>
        <taxon>Tylenchomorpha</taxon>
        <taxon>Tylenchoidea</taxon>
        <taxon>Heteroderidae</taxon>
        <taxon>Heteroderinae</taxon>
        <taxon>Heterodera</taxon>
    </lineage>
</organism>
<sequence length="166" mass="18276">MLLMIMTLKNGVRSVGCIAVSAKKVRSTAAAAQPMNSFELVESRNQQPSGWARVMAQLRLFQLLSWPAPTASAARIFSIVVPTPPWYGCQCLGGPQFCECFLLKWTGGRRTRKPTAVRRKQATDMGIEMNGAQLADWVQVVAELKVYHRQNGPGKAATARHFSSNI</sequence>